<dbReference type="SUPFAM" id="SSF52833">
    <property type="entry name" value="Thioredoxin-like"/>
    <property type="match status" value="1"/>
</dbReference>
<dbReference type="InterPro" id="IPR013766">
    <property type="entry name" value="Thioredoxin_domain"/>
</dbReference>
<comment type="caution">
    <text evidence="2">The sequence shown here is derived from an EMBL/GenBank/DDBJ whole genome shotgun (WGS) entry which is preliminary data.</text>
</comment>
<dbReference type="PROSITE" id="PS51352">
    <property type="entry name" value="THIOREDOXIN_2"/>
    <property type="match status" value="1"/>
</dbReference>
<dbReference type="GO" id="GO:0016491">
    <property type="term" value="F:oxidoreductase activity"/>
    <property type="evidence" value="ECO:0007669"/>
    <property type="project" value="InterPro"/>
</dbReference>
<accession>A0A9D5QDC0</accession>
<dbReference type="Proteomes" id="UP000630660">
    <property type="component" value="Unassembled WGS sequence"/>
</dbReference>
<dbReference type="GO" id="GO:0016209">
    <property type="term" value="F:antioxidant activity"/>
    <property type="evidence" value="ECO:0007669"/>
    <property type="project" value="InterPro"/>
</dbReference>
<dbReference type="InterPro" id="IPR036249">
    <property type="entry name" value="Thioredoxin-like_sf"/>
</dbReference>
<organism evidence="2 3">
    <name type="scientific">candidate division WOR-3 bacterium</name>
    <dbReference type="NCBI Taxonomy" id="2052148"/>
    <lineage>
        <taxon>Bacteria</taxon>
        <taxon>Bacteria division WOR-3</taxon>
    </lineage>
</organism>
<dbReference type="Gene3D" id="3.40.30.10">
    <property type="entry name" value="Glutaredoxin"/>
    <property type="match status" value="1"/>
</dbReference>
<dbReference type="EMBL" id="WJKJ01000317">
    <property type="protein sequence ID" value="MBD3365459.1"/>
    <property type="molecule type" value="Genomic_DNA"/>
</dbReference>
<evidence type="ECO:0000313" key="2">
    <source>
        <dbReference type="EMBL" id="MBD3365459.1"/>
    </source>
</evidence>
<dbReference type="InterPro" id="IPR050553">
    <property type="entry name" value="Thioredoxin_ResA/DsbE_sf"/>
</dbReference>
<gene>
    <name evidence="2" type="ORF">GF359_09630</name>
</gene>
<dbReference type="PANTHER" id="PTHR42852:SF17">
    <property type="entry name" value="THIOREDOXIN-LIKE PROTEIN HI_1115"/>
    <property type="match status" value="1"/>
</dbReference>
<sequence length="159" mass="17505">MKRTFSLILALVVLAPATTVEDFTAVDLEGRTWSLDSLLGDDLTVFSFWSTSCTLCEDLLGLLDSLYVVYADSGLAVVSVNTDTERTVREVEPMVDSQGWDFIVIMDTEGELMGLFDVGPLPHTFYVKPGRKIQSSFMGYTASDASSIRKAICNALRED</sequence>
<dbReference type="CDD" id="cd02966">
    <property type="entry name" value="TlpA_like_family"/>
    <property type="match status" value="1"/>
</dbReference>
<protein>
    <submittedName>
        <fullName evidence="2">Redoxin domain-containing protein</fullName>
    </submittedName>
</protein>
<proteinExistence type="predicted"/>
<dbReference type="Pfam" id="PF00578">
    <property type="entry name" value="AhpC-TSA"/>
    <property type="match status" value="1"/>
</dbReference>
<dbReference type="PANTHER" id="PTHR42852">
    <property type="entry name" value="THIOL:DISULFIDE INTERCHANGE PROTEIN DSBE"/>
    <property type="match status" value="1"/>
</dbReference>
<dbReference type="AlphaFoldDB" id="A0A9D5QDC0"/>
<evidence type="ECO:0000259" key="1">
    <source>
        <dbReference type="PROSITE" id="PS51352"/>
    </source>
</evidence>
<dbReference type="InterPro" id="IPR000866">
    <property type="entry name" value="AhpC/TSA"/>
</dbReference>
<evidence type="ECO:0000313" key="3">
    <source>
        <dbReference type="Proteomes" id="UP000630660"/>
    </source>
</evidence>
<reference evidence="2" key="1">
    <citation type="submission" date="2019-11" db="EMBL/GenBank/DDBJ databases">
        <title>Microbial mats filling the niche in hypersaline microbial mats.</title>
        <authorList>
            <person name="Wong H.L."/>
            <person name="Macleod F.I."/>
            <person name="White R.A. III"/>
            <person name="Burns B.P."/>
        </authorList>
    </citation>
    <scope>NUCLEOTIDE SEQUENCE</scope>
    <source>
        <strain evidence="2">Bin_327</strain>
    </source>
</reference>
<name>A0A9D5QDC0_UNCW3</name>
<feature type="domain" description="Thioredoxin" evidence="1">
    <location>
        <begin position="14"/>
        <end position="157"/>
    </location>
</feature>